<sequence length="66" mass="7061">MQLPRRQIMQKKRLLSAAIISGIAPAIISGIHNKVPARIERKTIGVAGLGVRGIPTERAYEITGGS</sequence>
<dbReference type="AlphaFoldDB" id="A0A6M0SJ90"/>
<reference evidence="1 2" key="1">
    <citation type="journal article" date="2020" name="Microb. Ecol.">
        <title>Ecogenomics of the Marine Benthic Filamentous Cyanobacterium Adonisia.</title>
        <authorList>
            <person name="Walter J.M."/>
            <person name="Coutinho F.H."/>
            <person name="Leomil L."/>
            <person name="Hargreaves P.I."/>
            <person name="Campeao M.E."/>
            <person name="Vieira V.V."/>
            <person name="Silva B.S."/>
            <person name="Fistarol G.O."/>
            <person name="Salomon P.S."/>
            <person name="Sawabe T."/>
            <person name="Mino S."/>
            <person name="Hosokawa M."/>
            <person name="Miyashita H."/>
            <person name="Maruyama F."/>
            <person name="van Verk M.C."/>
            <person name="Dutilh B.E."/>
            <person name="Thompson C.C."/>
            <person name="Thompson F.L."/>
        </authorList>
    </citation>
    <scope>NUCLEOTIDE SEQUENCE [LARGE SCALE GENOMIC DNA]</scope>
    <source>
        <strain evidence="1 2">CCMR0082</strain>
    </source>
</reference>
<evidence type="ECO:0000313" key="1">
    <source>
        <dbReference type="EMBL" id="NEZ68316.1"/>
    </source>
</evidence>
<protein>
    <submittedName>
        <fullName evidence="1">Uncharacterized protein</fullName>
    </submittedName>
</protein>
<comment type="caution">
    <text evidence="1">The sequence shown here is derived from an EMBL/GenBank/DDBJ whole genome shotgun (WGS) entry which is preliminary data.</text>
</comment>
<accession>A0A6M0SJ90</accession>
<dbReference type="EMBL" id="QZCE01000002">
    <property type="protein sequence ID" value="NEZ68316.1"/>
    <property type="molecule type" value="Genomic_DNA"/>
</dbReference>
<name>A0A6M0SJ90_9CYAN</name>
<evidence type="ECO:0000313" key="2">
    <source>
        <dbReference type="Proteomes" id="UP000473574"/>
    </source>
</evidence>
<organism evidence="1 2">
    <name type="scientific">Adonisia turfae CCMR0082</name>
    <dbReference type="NCBI Taxonomy" id="2304604"/>
    <lineage>
        <taxon>Bacteria</taxon>
        <taxon>Bacillati</taxon>
        <taxon>Cyanobacteriota</taxon>
        <taxon>Adonisia</taxon>
        <taxon>Adonisia turfae</taxon>
    </lineage>
</organism>
<proteinExistence type="predicted"/>
<gene>
    <name evidence="1" type="ORF">D0962_37255</name>
</gene>
<dbReference type="Proteomes" id="UP000473574">
    <property type="component" value="Unassembled WGS sequence"/>
</dbReference>